<dbReference type="InterPro" id="IPR012910">
    <property type="entry name" value="Plug_dom"/>
</dbReference>
<evidence type="ECO:0000256" key="4">
    <source>
        <dbReference type="ARBA" id="ARBA00022496"/>
    </source>
</evidence>
<gene>
    <name evidence="17" type="ORF">K1X11_021725</name>
</gene>
<dbReference type="InterPro" id="IPR000531">
    <property type="entry name" value="Beta-barrel_TonB"/>
</dbReference>
<dbReference type="Gene3D" id="2.40.170.20">
    <property type="entry name" value="TonB-dependent receptor, beta-barrel domain"/>
    <property type="match status" value="1"/>
</dbReference>
<keyword evidence="17" id="KW-0675">Receptor</keyword>
<dbReference type="PROSITE" id="PS01156">
    <property type="entry name" value="TONB_DEPENDENT_REC_2"/>
    <property type="match status" value="1"/>
</dbReference>
<evidence type="ECO:0000313" key="18">
    <source>
        <dbReference type="Proteomes" id="UP000738431"/>
    </source>
</evidence>
<evidence type="ECO:0000256" key="13">
    <source>
        <dbReference type="RuleBase" id="RU003357"/>
    </source>
</evidence>
<dbReference type="EMBL" id="CP139781">
    <property type="protein sequence ID" value="WRQ87442.1"/>
    <property type="molecule type" value="Genomic_DNA"/>
</dbReference>
<keyword evidence="2 12" id="KW-0813">Transport</keyword>
<dbReference type="RefSeq" id="WP_221030394.1">
    <property type="nucleotide sequence ID" value="NZ_CP139781.1"/>
</dbReference>
<dbReference type="Proteomes" id="UP000738431">
    <property type="component" value="Chromosome"/>
</dbReference>
<keyword evidence="7" id="KW-0408">Iron</keyword>
<feature type="domain" description="TonB-dependent receptor plug" evidence="16">
    <location>
        <begin position="51"/>
        <end position="158"/>
    </location>
</feature>
<evidence type="ECO:0000259" key="16">
    <source>
        <dbReference type="Pfam" id="PF07715"/>
    </source>
</evidence>
<evidence type="ECO:0000256" key="9">
    <source>
        <dbReference type="ARBA" id="ARBA00023077"/>
    </source>
</evidence>
<evidence type="ECO:0000256" key="1">
    <source>
        <dbReference type="ARBA" id="ARBA00004571"/>
    </source>
</evidence>
<keyword evidence="5 12" id="KW-0812">Transmembrane</keyword>
<evidence type="ECO:0000313" key="17">
    <source>
        <dbReference type="EMBL" id="WRQ87442.1"/>
    </source>
</evidence>
<evidence type="ECO:0000256" key="10">
    <source>
        <dbReference type="ARBA" id="ARBA00023136"/>
    </source>
</evidence>
<evidence type="ECO:0000256" key="3">
    <source>
        <dbReference type="ARBA" id="ARBA00022452"/>
    </source>
</evidence>
<evidence type="ECO:0000256" key="5">
    <source>
        <dbReference type="ARBA" id="ARBA00022692"/>
    </source>
</evidence>
<dbReference type="InterPro" id="IPR039426">
    <property type="entry name" value="TonB-dep_rcpt-like"/>
</dbReference>
<accession>A0ABZ1C7Y7</accession>
<keyword evidence="3 12" id="KW-1134">Transmembrane beta strand</keyword>
<feature type="domain" description="TonB-dependent receptor-like beta-barrel" evidence="15">
    <location>
        <begin position="215"/>
        <end position="653"/>
    </location>
</feature>
<evidence type="ECO:0000256" key="12">
    <source>
        <dbReference type="PROSITE-ProRule" id="PRU01360"/>
    </source>
</evidence>
<dbReference type="Pfam" id="PF07715">
    <property type="entry name" value="Plug"/>
    <property type="match status" value="1"/>
</dbReference>
<evidence type="ECO:0000256" key="6">
    <source>
        <dbReference type="ARBA" id="ARBA00022729"/>
    </source>
</evidence>
<proteinExistence type="inferred from homology"/>
<dbReference type="PANTHER" id="PTHR32552:SF81">
    <property type="entry name" value="TONB-DEPENDENT OUTER MEMBRANE RECEPTOR"/>
    <property type="match status" value="1"/>
</dbReference>
<evidence type="ECO:0000256" key="8">
    <source>
        <dbReference type="ARBA" id="ARBA00023065"/>
    </source>
</evidence>
<keyword evidence="8" id="KW-0406">Ion transport</keyword>
<dbReference type="PROSITE" id="PS52016">
    <property type="entry name" value="TONB_DEPENDENT_REC_3"/>
    <property type="match status" value="1"/>
</dbReference>
<comment type="similarity">
    <text evidence="12 13">Belongs to the TonB-dependent receptor family.</text>
</comment>
<keyword evidence="10 12" id="KW-0472">Membrane</keyword>
<dbReference type="InterPro" id="IPR036942">
    <property type="entry name" value="Beta-barrel_TonB_sf"/>
</dbReference>
<sequence length="694" mass="76102">MKPSLRNPAFGSLLALATAATSAVAQIAPATPVQQLDELIVTADLWSSELARTSASATVFGPADLAANGTANFGDLINATPNLTWAAGTSRPRFFQIRGVGENSQFEGESPDSSVRFLIDDLDFTGLGSAATLFDAQQVEVLRGPQAGAFGANAAGGVIKIVTAEPTPHYTGYVETTVADDNHLSGGVAFGGPINSDEPDKAMFRLAAQRVTADGWRHNAFLNRDDTNRIDETFLRFKLRVNPTDAWRWDLTTFYAQQDNGYDEFTLDNTEFTTYSDQPGYDTQEAFAAALRGSYFGETFTFTTKTSFGLADSLYSYDSDWTDAADPRGYDLFLEFHRDRDTFNQELRLDGASADESSRWTVGAYYETLNEDTFLTEGFGDANTSYDATTAAVFGQWGQQLTDTTRLIAGLRVEDYDLETDVEFRGAFDFSDTLVGGKLVLEQDLGERTLGFASITRGYKAGGVNIYNYLVVPDEGPDTYVTEIMWNYELGLRTRSADGRFSGEVVAFYLDRDTPQVRDSAGFGGTFTYFVDNGESAYITGAEASFTALLADGFTAYGSVGLMDSHLDPFTLTNTAQSPAGGRELANVPSTTYSLGGRYDAGNGFWASAELNGRDSYYESNTHNETRSGFNVVNASIGYRTGPWAITLWARNLLDERYEKRIFYFANEGPDWLDKRYESPADPRQLGATVRYSF</sequence>
<dbReference type="PANTHER" id="PTHR32552">
    <property type="entry name" value="FERRICHROME IRON RECEPTOR-RELATED"/>
    <property type="match status" value="1"/>
</dbReference>
<protein>
    <submittedName>
        <fullName evidence="17">TonB-dependent receptor</fullName>
    </submittedName>
</protein>
<evidence type="ECO:0000256" key="2">
    <source>
        <dbReference type="ARBA" id="ARBA00022448"/>
    </source>
</evidence>
<dbReference type="Pfam" id="PF00593">
    <property type="entry name" value="TonB_dep_Rec_b-barrel"/>
    <property type="match status" value="1"/>
</dbReference>
<keyword evidence="4" id="KW-0410">Iron transport</keyword>
<keyword evidence="18" id="KW-1185">Reference proteome</keyword>
<reference evidence="17 18" key="2">
    <citation type="submission" date="2023-12" db="EMBL/GenBank/DDBJ databases">
        <title>Description of an unclassified Opitutus bacterium of Verrucomicrobiota.</title>
        <authorList>
            <person name="Zhang D.-F."/>
        </authorList>
    </citation>
    <scope>NUCLEOTIDE SEQUENCE [LARGE SCALE GENOMIC DNA]</scope>
    <source>
        <strain evidence="17 18">WL0086</strain>
    </source>
</reference>
<keyword evidence="9 13" id="KW-0798">TonB box</keyword>
<evidence type="ECO:0000256" key="11">
    <source>
        <dbReference type="ARBA" id="ARBA00023237"/>
    </source>
</evidence>
<evidence type="ECO:0000259" key="15">
    <source>
        <dbReference type="Pfam" id="PF00593"/>
    </source>
</evidence>
<comment type="subcellular location">
    <subcellularLocation>
        <location evidence="1 12">Cell outer membrane</location>
        <topology evidence="1 12">Multi-pass membrane protein</topology>
    </subcellularLocation>
</comment>
<name>A0ABZ1C7Y7_9BACT</name>
<organism evidence="17 18">
    <name type="scientific">Actomonas aquatica</name>
    <dbReference type="NCBI Taxonomy" id="2866162"/>
    <lineage>
        <taxon>Bacteria</taxon>
        <taxon>Pseudomonadati</taxon>
        <taxon>Verrucomicrobiota</taxon>
        <taxon>Opitutia</taxon>
        <taxon>Opitutales</taxon>
        <taxon>Opitutaceae</taxon>
        <taxon>Actomonas</taxon>
    </lineage>
</organism>
<keyword evidence="11 12" id="KW-0998">Cell outer membrane</keyword>
<dbReference type="SUPFAM" id="SSF56935">
    <property type="entry name" value="Porins"/>
    <property type="match status" value="1"/>
</dbReference>
<dbReference type="InterPro" id="IPR010917">
    <property type="entry name" value="TonB_rcpt_CS"/>
</dbReference>
<reference evidence="17 18" key="1">
    <citation type="submission" date="2021-08" db="EMBL/GenBank/DDBJ databases">
        <authorList>
            <person name="Zhang D."/>
            <person name="Zhang A."/>
            <person name="Wang L."/>
        </authorList>
    </citation>
    <scope>NUCLEOTIDE SEQUENCE [LARGE SCALE GENOMIC DNA]</scope>
    <source>
        <strain evidence="17 18">WL0086</strain>
    </source>
</reference>
<evidence type="ECO:0000256" key="14">
    <source>
        <dbReference type="SAM" id="SignalP"/>
    </source>
</evidence>
<keyword evidence="6 14" id="KW-0732">Signal</keyword>
<feature type="chain" id="PRO_5047274718" evidence="14">
    <location>
        <begin position="26"/>
        <end position="694"/>
    </location>
</feature>
<feature type="signal peptide" evidence="14">
    <location>
        <begin position="1"/>
        <end position="25"/>
    </location>
</feature>
<evidence type="ECO:0000256" key="7">
    <source>
        <dbReference type="ARBA" id="ARBA00023004"/>
    </source>
</evidence>